<dbReference type="SUPFAM" id="SSF56796">
    <property type="entry name" value="Dehydroquinate synthase-like"/>
    <property type="match status" value="1"/>
</dbReference>
<keyword evidence="1" id="KW-0560">Oxidoreductase</keyword>
<feature type="non-terminal residue" evidence="4">
    <location>
        <position position="136"/>
    </location>
</feature>
<feature type="domain" description="Alcohol dehydrogenase iron-type/glycerol dehydrogenase GldA" evidence="3">
    <location>
        <begin position="5"/>
        <end position="136"/>
    </location>
</feature>
<dbReference type="EMBL" id="KN560685">
    <property type="protein sequence ID" value="KHJ86359.1"/>
    <property type="molecule type" value="Genomic_DNA"/>
</dbReference>
<dbReference type="GO" id="GO:0004022">
    <property type="term" value="F:alcohol dehydrogenase (NAD+) activity"/>
    <property type="evidence" value="ECO:0007669"/>
    <property type="project" value="TreeGrafter"/>
</dbReference>
<protein>
    <recommendedName>
        <fullName evidence="3">Alcohol dehydrogenase iron-type/glycerol dehydrogenase GldA domain-containing protein</fullName>
    </recommendedName>
</protein>
<name>A0A0B1SN36_OESDE</name>
<accession>A0A0B1SN36</accession>
<evidence type="ECO:0000256" key="1">
    <source>
        <dbReference type="ARBA" id="ARBA00023002"/>
    </source>
</evidence>
<reference evidence="4 5" key="1">
    <citation type="submission" date="2014-03" db="EMBL/GenBank/DDBJ databases">
        <title>Draft genome of the hookworm Oesophagostomum dentatum.</title>
        <authorList>
            <person name="Mitreva M."/>
        </authorList>
    </citation>
    <scope>NUCLEOTIDE SEQUENCE [LARGE SCALE GENOMIC DNA]</scope>
    <source>
        <strain evidence="4 5">OD-Hann</strain>
    </source>
</reference>
<dbReference type="GO" id="GO:0005739">
    <property type="term" value="C:mitochondrion"/>
    <property type="evidence" value="ECO:0007669"/>
    <property type="project" value="TreeGrafter"/>
</dbReference>
<evidence type="ECO:0000313" key="5">
    <source>
        <dbReference type="Proteomes" id="UP000053660"/>
    </source>
</evidence>
<dbReference type="InterPro" id="IPR039697">
    <property type="entry name" value="Alcohol_dehydrogenase_Fe"/>
</dbReference>
<dbReference type="AlphaFoldDB" id="A0A0B1SN36"/>
<dbReference type="GO" id="GO:0046872">
    <property type="term" value="F:metal ion binding"/>
    <property type="evidence" value="ECO:0007669"/>
    <property type="project" value="InterPro"/>
</dbReference>
<evidence type="ECO:0000313" key="4">
    <source>
        <dbReference type="EMBL" id="KHJ86359.1"/>
    </source>
</evidence>
<sequence length="136" mass="14517">MICSTIRFGKGVTSEIGYDVKQLGAKHTLLVTDKNVINTTAFKNVSQSLHSHGLKFTVFDGVLIEPTDESMLKAVAFARSLGCDSFVAVGGGSVIDTTKAAALYCSNPEADFYDFVCPPFGLNLVPENPMLPLIAV</sequence>
<dbReference type="Proteomes" id="UP000053660">
    <property type="component" value="Unassembled WGS sequence"/>
</dbReference>
<keyword evidence="5" id="KW-1185">Reference proteome</keyword>
<dbReference type="PANTHER" id="PTHR11496:SF83">
    <property type="entry name" value="HYDROXYACID-OXOACID TRANSHYDROGENASE, MITOCHONDRIAL"/>
    <property type="match status" value="1"/>
</dbReference>
<comment type="function">
    <text evidence="2">Catalyzes the cofactor-independent reversible oxidation of gamma-hydroxybutyrate (GHB) to succinic semialdehyde (SSA) coupled to reduction of 2-ketoglutarate (2-KG) to D-2-hydroxyglutarate (D-2-HG). L-3-hydroxybutyrate (L-3-OHB) is also a substrate for HOT when using 2-KG as hydrogen acceptor, resulting in the formation of D-2-HG.</text>
</comment>
<organism evidence="4 5">
    <name type="scientific">Oesophagostomum dentatum</name>
    <name type="common">Nodular worm</name>
    <dbReference type="NCBI Taxonomy" id="61180"/>
    <lineage>
        <taxon>Eukaryota</taxon>
        <taxon>Metazoa</taxon>
        <taxon>Ecdysozoa</taxon>
        <taxon>Nematoda</taxon>
        <taxon>Chromadorea</taxon>
        <taxon>Rhabditida</taxon>
        <taxon>Rhabditina</taxon>
        <taxon>Rhabditomorpha</taxon>
        <taxon>Strongyloidea</taxon>
        <taxon>Strongylidae</taxon>
        <taxon>Oesophagostomum</taxon>
    </lineage>
</organism>
<proteinExistence type="predicted"/>
<dbReference type="PANTHER" id="PTHR11496">
    <property type="entry name" value="ALCOHOL DEHYDROGENASE"/>
    <property type="match status" value="1"/>
</dbReference>
<evidence type="ECO:0000256" key="2">
    <source>
        <dbReference type="ARBA" id="ARBA00024921"/>
    </source>
</evidence>
<dbReference type="OrthoDB" id="8669544at2759"/>
<dbReference type="Gene3D" id="3.40.50.1970">
    <property type="match status" value="1"/>
</dbReference>
<dbReference type="Pfam" id="PF00465">
    <property type="entry name" value="Fe-ADH"/>
    <property type="match status" value="1"/>
</dbReference>
<dbReference type="InterPro" id="IPR001670">
    <property type="entry name" value="ADH_Fe/GldA"/>
</dbReference>
<gene>
    <name evidence="4" type="ORF">OESDEN_13895</name>
</gene>
<evidence type="ECO:0000259" key="3">
    <source>
        <dbReference type="Pfam" id="PF00465"/>
    </source>
</evidence>